<dbReference type="OrthoDB" id="1937743at2759"/>
<organism evidence="1 2">
    <name type="scientific">Dorcoceras hygrometricum</name>
    <dbReference type="NCBI Taxonomy" id="472368"/>
    <lineage>
        <taxon>Eukaryota</taxon>
        <taxon>Viridiplantae</taxon>
        <taxon>Streptophyta</taxon>
        <taxon>Embryophyta</taxon>
        <taxon>Tracheophyta</taxon>
        <taxon>Spermatophyta</taxon>
        <taxon>Magnoliopsida</taxon>
        <taxon>eudicotyledons</taxon>
        <taxon>Gunneridae</taxon>
        <taxon>Pentapetalae</taxon>
        <taxon>asterids</taxon>
        <taxon>lamiids</taxon>
        <taxon>Lamiales</taxon>
        <taxon>Gesneriaceae</taxon>
        <taxon>Didymocarpoideae</taxon>
        <taxon>Trichosporeae</taxon>
        <taxon>Loxocarpinae</taxon>
        <taxon>Dorcoceras</taxon>
    </lineage>
</organism>
<evidence type="ECO:0000313" key="1">
    <source>
        <dbReference type="EMBL" id="KZV49014.1"/>
    </source>
</evidence>
<dbReference type="EMBL" id="KQ993790">
    <property type="protein sequence ID" value="KZV49014.1"/>
    <property type="molecule type" value="Genomic_DNA"/>
</dbReference>
<reference evidence="1 2" key="1">
    <citation type="journal article" date="2015" name="Proc. Natl. Acad. Sci. U.S.A.">
        <title>The resurrection genome of Boea hygrometrica: A blueprint for survival of dehydration.</title>
        <authorList>
            <person name="Xiao L."/>
            <person name="Yang G."/>
            <person name="Zhang L."/>
            <person name="Yang X."/>
            <person name="Zhao S."/>
            <person name="Ji Z."/>
            <person name="Zhou Q."/>
            <person name="Hu M."/>
            <person name="Wang Y."/>
            <person name="Chen M."/>
            <person name="Xu Y."/>
            <person name="Jin H."/>
            <person name="Xiao X."/>
            <person name="Hu G."/>
            <person name="Bao F."/>
            <person name="Hu Y."/>
            <person name="Wan P."/>
            <person name="Li L."/>
            <person name="Deng X."/>
            <person name="Kuang T."/>
            <person name="Xiang C."/>
            <person name="Zhu J.K."/>
            <person name="Oliver M.J."/>
            <person name="He Y."/>
        </authorList>
    </citation>
    <scope>NUCLEOTIDE SEQUENCE [LARGE SCALE GENOMIC DNA]</scope>
    <source>
        <strain evidence="2">cv. XS01</strain>
    </source>
</reference>
<sequence>MEGFLPLKVKRKDLEDVTDDFSDFSLCSPARKIRRLDAELPPIIEDREIPMRLEESVPREQSFYSNLGVLKIEELPIENEERAIVLFNPLDSPLQQLPSRFSVSVDPHIISGIKNQVRQSNESSPWRISDDKVESEDSNLYSNNDCLAVIPWVPSPLHSMHGAEFGQQTDNSEMMEAEETEEATMDVEDNVVVDQENGYGPGAANHLHQWQQQHCMIPQLPHNPSTPIIWYR</sequence>
<name>A0A2Z7CWD0_9LAMI</name>
<dbReference type="PANTHER" id="PTHR35510">
    <property type="entry name" value="DBH-LIKE MONOOXYGENASE"/>
    <property type="match status" value="1"/>
</dbReference>
<dbReference type="PANTHER" id="PTHR35510:SF1">
    <property type="entry name" value="DBH-LIKE MONOOXYGENASE"/>
    <property type="match status" value="1"/>
</dbReference>
<accession>A0A2Z7CWD0</accession>
<dbReference type="Proteomes" id="UP000250235">
    <property type="component" value="Unassembled WGS sequence"/>
</dbReference>
<protein>
    <submittedName>
        <fullName evidence="1">Uncharacterized protein</fullName>
    </submittedName>
</protein>
<dbReference type="AlphaFoldDB" id="A0A2Z7CWD0"/>
<gene>
    <name evidence="1" type="ORF">F511_09610</name>
</gene>
<proteinExistence type="predicted"/>
<keyword evidence="2" id="KW-1185">Reference proteome</keyword>
<evidence type="ECO:0000313" key="2">
    <source>
        <dbReference type="Proteomes" id="UP000250235"/>
    </source>
</evidence>